<evidence type="ECO:0000313" key="5">
    <source>
        <dbReference type="Proteomes" id="UP000190166"/>
    </source>
</evidence>
<dbReference type="PANTHER" id="PTHR40094:SF1">
    <property type="entry name" value="UBIQUITIN DOMAIN-CONTAINING PROTEIN"/>
    <property type="match status" value="1"/>
</dbReference>
<dbReference type="InterPro" id="IPR002890">
    <property type="entry name" value="MG2"/>
</dbReference>
<proteinExistence type="inferred from homology"/>
<keyword evidence="5" id="KW-1185">Reference proteome</keyword>
<feature type="compositionally biased region" description="Basic and acidic residues" evidence="2">
    <location>
        <begin position="1218"/>
        <end position="1228"/>
    </location>
</feature>
<organism evidence="4 5">
    <name type="scientific">Chitinophaga ginsengisegetis</name>
    <dbReference type="NCBI Taxonomy" id="393003"/>
    <lineage>
        <taxon>Bacteria</taxon>
        <taxon>Pseudomonadati</taxon>
        <taxon>Bacteroidota</taxon>
        <taxon>Chitinophagia</taxon>
        <taxon>Chitinophagales</taxon>
        <taxon>Chitinophagaceae</taxon>
        <taxon>Chitinophaga</taxon>
    </lineage>
</organism>
<feature type="domain" description="Alpha-2-macroglobulin" evidence="3">
    <location>
        <begin position="1241"/>
        <end position="1331"/>
    </location>
</feature>
<dbReference type="PANTHER" id="PTHR40094">
    <property type="entry name" value="ALPHA-2-MACROGLOBULIN HOMOLOG"/>
    <property type="match status" value="1"/>
</dbReference>
<name>A0A1T5P4G4_9BACT</name>
<dbReference type="Gene3D" id="2.60.40.1930">
    <property type="match status" value="1"/>
</dbReference>
<evidence type="ECO:0000256" key="1">
    <source>
        <dbReference type="ARBA" id="ARBA00010556"/>
    </source>
</evidence>
<dbReference type="Proteomes" id="UP000190166">
    <property type="component" value="Unassembled WGS sequence"/>
</dbReference>
<dbReference type="SMART" id="SM01360">
    <property type="entry name" value="A2M"/>
    <property type="match status" value="1"/>
</dbReference>
<dbReference type="GO" id="GO:0004866">
    <property type="term" value="F:endopeptidase inhibitor activity"/>
    <property type="evidence" value="ECO:0007669"/>
    <property type="project" value="InterPro"/>
</dbReference>
<dbReference type="STRING" id="393003.SAMN05660461_3731"/>
<dbReference type="RefSeq" id="WP_079471029.1">
    <property type="nucleotide sequence ID" value="NZ_FUZZ01000003.1"/>
</dbReference>
<comment type="similarity">
    <text evidence="1">Belongs to the protease inhibitor I39 (alpha-2-macroglobulin) family. Bacterial alpha-2-macroglobulin subfamily.</text>
</comment>
<dbReference type="InterPro" id="IPR051802">
    <property type="entry name" value="YfhM-like"/>
</dbReference>
<dbReference type="Pfam" id="PF01835">
    <property type="entry name" value="MG2"/>
    <property type="match status" value="1"/>
</dbReference>
<protein>
    <submittedName>
        <fullName evidence="4">MG2 domain-containing protein</fullName>
    </submittedName>
</protein>
<dbReference type="InterPro" id="IPR008930">
    <property type="entry name" value="Terpenoid_cyclase/PrenylTrfase"/>
</dbReference>
<accession>A0A1T5P4G4</accession>
<evidence type="ECO:0000256" key="2">
    <source>
        <dbReference type="SAM" id="MobiDB-lite"/>
    </source>
</evidence>
<dbReference type="EMBL" id="FUZZ01000003">
    <property type="protein sequence ID" value="SKD07625.1"/>
    <property type="molecule type" value="Genomic_DNA"/>
</dbReference>
<feature type="region of interest" description="Disordered" evidence="2">
    <location>
        <begin position="1213"/>
        <end position="1232"/>
    </location>
</feature>
<evidence type="ECO:0000259" key="3">
    <source>
        <dbReference type="SMART" id="SM01360"/>
    </source>
</evidence>
<dbReference type="Gene3D" id="1.50.10.20">
    <property type="match status" value="1"/>
</dbReference>
<evidence type="ECO:0000313" key="4">
    <source>
        <dbReference type="EMBL" id="SKD07625.1"/>
    </source>
</evidence>
<sequence length="2007" mass="225748">MRLFIGIFIVLIFSSNKMMAQFNYDNSWKKITTLEEKGLPKSALEVVNDIYAHAVKDKATAQQIKALIYQMKYNAEINDSSTLLNMQKIDGEITAATGAQKAILQSIKAEMLYRYFQNNRYRFYNRTAIAGDEGTDVSTWGADRLHQEITAAYQASLSSRDMLEKTSLTAFEPVIVKGTTRQLRPTLYDLLAHRALDYFKSGEATITNPTNQFELNDPAAFAPAATFAAHHFTSTDSASLQYQALLILQELIRLHAGNKAALLDVDVERVAWMNQVAVTENKDALYLQALDQMALAYAGEKEVTSVMAMQASYYMQKGEAAEDDKGDNIRKAKAICEKAVALAPKSTGGVSCAYMLDQISEQFLELATETVNVPELPFRTLVRYKNLNKIYLRVFKVDEAFLKLLRKAQSNYRDQANTYWQLMLSRSTIKSWEQALPDPQDYITHKAEIKIDALPAGHYMLLSSADPQFALKNNPMAMQMTWVSNISYIENGNTYYALHRTTGKPLAGINLQLLRNKNNNNTEEWVLVENLTTGNDGRVKSAPLKQNNNLRLHWKNGQDELYIDSHSYYYTNYEREEEPKAQTFLFADRSIYRPGQTIYFKGIVLKKRINETGSDILTNYKTTLSLYDANGDKADSIKVTTNEFGAYSGKFILPEGRMNGGYSLRDEDGNGYLAFQVEEYKRPKFYVQFDTIKSTYRIGDTVTANAKALAFAGNNIDGAKVTYRVERQVRYPYPWLFYKIAAPYGSSREIVHGETTTDANGAFRVQFPALSDKSVDPATKPVFTYVVHADVTDLNGETRSGDQSISVGYQSMEIVVNAPDRLQQDDFKELKIYSRNLNGAFEPANLTVQIKPLTPNKRLLRPRYWEAPDQFVMDEASYVQAFPVDIYKAEDDRKNWPCQAAVIQQTIAGNPEGKVVLDTKKLAPGFYELEVSAKDKNNELVVQKTTFELIDVHPKTLPAPAYLWSYPSSAVVSPGKTATILLGSSAGNVHLIQTKKTVVAPEVLSTLELSGVKQLEFPVTENDRGNISLAYVFVKDNRVFTVEPTVTVIWDNKDLQIKLGTHRDKLLPGEKEKWTAQISGYKNEKVAAEMLASMYDASLDEFIPHKWYQPAIYPYVNNILRFNGRENFKMDVSTGLYDHEGKAHPTEEKTYEMLNLFDWNMMDGAGRQRILIRGAAGTKRMKASAAVGGIAVQEMAPAPAAALADDRITDTAPANKTAGEKEPAHGEEPTAPSIRKNFQETAFFFPDLRTDKDGNITFEFTVPEALTKWNFQGLAHTKELAFGYTSTSIVTQKVLMIQPNTPRFVREGDKMEFTAKVSNLSDSQLIGQAHLELLDATTMQPVDGWFQNIFPLQHFTAKAGQSTVVTFPIQIPHGFQSALIYRVTAQAGNFSDGEENALPVLTNRMLVTESLPLPVRGDGKHDFTFGKLLHSDSSQTIVQHGVTVEYTSNPAWYAVQALPYLMEFPYECAEQVFNRYYANALATHITNATPGLKAIFDKWKITDTAALQSNLAKNEELKSVLLQQTPWVLEAKNETQQKKNIALLFDLQRMQKEKKSSLNQLAAKQLPDGAFPWFTGMWKDRFLTQYIVAGLGHLQQLTTEKDPLATDMALKAIDYLDKELDADYYKLIKAKANLKEEQIDQIQIHYLYARSFFDKPIPAAMKKSFDFYYAQQQKYWTKQSRYAQGMIALSQFKKNDLITPAAILKSLKENAMSSKEMGMYWKDVAGGYNWYQAPIETQALLIEAFQVAGKDADAVADMKTWLLKNKQTNNWHTTKSTADACYAMLLHGSNWLAASPEVTIQLGNTTVKPAATEAGTGYFKERIDAKAVKPDMGNISVTVSGSKGQPSWGAVYWQYFEDLDKITAAATPLVLEKELFKEVNSDKGPVLTKITDGNELKVGDKVKVRIVLRADRQMEYIHLKDMRAACFEPVNVISASKWQDGLSYYESTRDASTDFFFSYLPKGTYVFEYSLFVTHQGKFSNGISTAQCMYAPEFSAHSSGLNVKVTE</sequence>
<dbReference type="Pfam" id="PF17973">
    <property type="entry name" value="bMG10"/>
    <property type="match status" value="1"/>
</dbReference>
<gene>
    <name evidence="4" type="ORF">SAMN05660461_3731</name>
</gene>
<dbReference type="InterPro" id="IPR041246">
    <property type="entry name" value="Bact_MG10"/>
</dbReference>
<reference evidence="4 5" key="1">
    <citation type="submission" date="2017-02" db="EMBL/GenBank/DDBJ databases">
        <authorList>
            <person name="Peterson S.W."/>
        </authorList>
    </citation>
    <scope>NUCLEOTIDE SEQUENCE [LARGE SCALE GENOMIC DNA]</scope>
    <source>
        <strain evidence="4 5">DSM 18108</strain>
    </source>
</reference>
<dbReference type="Pfam" id="PF00207">
    <property type="entry name" value="A2M"/>
    <property type="match status" value="1"/>
</dbReference>
<dbReference type="InterPro" id="IPR001599">
    <property type="entry name" value="Macroglobln_a2"/>
</dbReference>
<dbReference type="SUPFAM" id="SSF48239">
    <property type="entry name" value="Terpenoid cyclases/Protein prenyltransferases"/>
    <property type="match status" value="1"/>
</dbReference>